<dbReference type="SUPFAM" id="SSF46785">
    <property type="entry name" value="Winged helix' DNA-binding domain"/>
    <property type="match status" value="1"/>
</dbReference>
<keyword evidence="3" id="KW-0804">Transcription</keyword>
<protein>
    <submittedName>
        <fullName evidence="5">DeoR family transcriptional regulator, glycerol-3-phosphate regulon repressor</fullName>
    </submittedName>
</protein>
<dbReference type="InterPro" id="IPR036388">
    <property type="entry name" value="WH-like_DNA-bd_sf"/>
</dbReference>
<gene>
    <name evidence="5" type="ORF">SAMN05421538_103279</name>
</gene>
<organism evidence="5 6">
    <name type="scientific">Paracoccus isoporae</name>
    <dbReference type="NCBI Taxonomy" id="591205"/>
    <lineage>
        <taxon>Bacteria</taxon>
        <taxon>Pseudomonadati</taxon>
        <taxon>Pseudomonadota</taxon>
        <taxon>Alphaproteobacteria</taxon>
        <taxon>Rhodobacterales</taxon>
        <taxon>Paracoccaceae</taxon>
        <taxon>Paracoccus</taxon>
    </lineage>
</organism>
<dbReference type="Pfam" id="PF00455">
    <property type="entry name" value="DeoRC"/>
    <property type="match status" value="1"/>
</dbReference>
<dbReference type="InterPro" id="IPR036390">
    <property type="entry name" value="WH_DNA-bd_sf"/>
</dbReference>
<dbReference type="PANTHER" id="PTHR30363">
    <property type="entry name" value="HTH-TYPE TRANSCRIPTIONAL REGULATOR SRLR-RELATED"/>
    <property type="match status" value="1"/>
</dbReference>
<dbReference type="SMART" id="SM00420">
    <property type="entry name" value="HTH_DEOR"/>
    <property type="match status" value="1"/>
</dbReference>
<dbReference type="AlphaFoldDB" id="A0A1G6ZIS2"/>
<keyword evidence="2" id="KW-0238">DNA-binding</keyword>
<dbReference type="STRING" id="591205.SAMN05421538_103279"/>
<dbReference type="PROSITE" id="PS00894">
    <property type="entry name" value="HTH_DEOR_1"/>
    <property type="match status" value="1"/>
</dbReference>
<dbReference type="PROSITE" id="PS51000">
    <property type="entry name" value="HTH_DEOR_2"/>
    <property type="match status" value="1"/>
</dbReference>
<dbReference type="EMBL" id="FNAH01000003">
    <property type="protein sequence ID" value="SDE02644.1"/>
    <property type="molecule type" value="Genomic_DNA"/>
</dbReference>
<evidence type="ECO:0000313" key="6">
    <source>
        <dbReference type="Proteomes" id="UP000199344"/>
    </source>
</evidence>
<accession>A0A1G6ZIS2</accession>
<dbReference type="GO" id="GO:0003677">
    <property type="term" value="F:DNA binding"/>
    <property type="evidence" value="ECO:0007669"/>
    <property type="project" value="UniProtKB-KW"/>
</dbReference>
<dbReference type="InterPro" id="IPR014036">
    <property type="entry name" value="DeoR-like_C"/>
</dbReference>
<evidence type="ECO:0000256" key="2">
    <source>
        <dbReference type="ARBA" id="ARBA00023125"/>
    </source>
</evidence>
<dbReference type="InterPro" id="IPR050313">
    <property type="entry name" value="Carb_Metab_HTH_regulators"/>
</dbReference>
<dbReference type="SUPFAM" id="SSF100950">
    <property type="entry name" value="NagB/RpiA/CoA transferase-like"/>
    <property type="match status" value="1"/>
</dbReference>
<dbReference type="Gene3D" id="1.10.10.10">
    <property type="entry name" value="Winged helix-like DNA-binding domain superfamily/Winged helix DNA-binding domain"/>
    <property type="match status" value="1"/>
</dbReference>
<feature type="domain" description="HTH deoR-type" evidence="4">
    <location>
        <begin position="11"/>
        <end position="66"/>
    </location>
</feature>
<name>A0A1G6ZIS2_9RHOB</name>
<dbReference type="Pfam" id="PF08220">
    <property type="entry name" value="HTH_DeoR"/>
    <property type="match status" value="1"/>
</dbReference>
<reference evidence="5 6" key="1">
    <citation type="submission" date="2016-10" db="EMBL/GenBank/DDBJ databases">
        <authorList>
            <person name="de Groot N.N."/>
        </authorList>
    </citation>
    <scope>NUCLEOTIDE SEQUENCE [LARGE SCALE GENOMIC DNA]</scope>
    <source>
        <strain evidence="5 6">DSM 22220</strain>
    </source>
</reference>
<dbReference type="SMART" id="SM01134">
    <property type="entry name" value="DeoRC"/>
    <property type="match status" value="1"/>
</dbReference>
<dbReference type="RefSeq" id="WP_090522475.1">
    <property type="nucleotide sequence ID" value="NZ_FNAH01000003.1"/>
</dbReference>
<dbReference type="InterPro" id="IPR018356">
    <property type="entry name" value="Tscrpt_reg_HTH_DeoR_CS"/>
</dbReference>
<evidence type="ECO:0000256" key="3">
    <source>
        <dbReference type="ARBA" id="ARBA00023163"/>
    </source>
</evidence>
<dbReference type="OrthoDB" id="9814815at2"/>
<dbReference type="PANTHER" id="PTHR30363:SF44">
    <property type="entry name" value="AGA OPERON TRANSCRIPTIONAL REPRESSOR-RELATED"/>
    <property type="match status" value="1"/>
</dbReference>
<dbReference type="GO" id="GO:0003700">
    <property type="term" value="F:DNA-binding transcription factor activity"/>
    <property type="evidence" value="ECO:0007669"/>
    <property type="project" value="InterPro"/>
</dbReference>
<evidence type="ECO:0000259" key="4">
    <source>
        <dbReference type="PROSITE" id="PS51000"/>
    </source>
</evidence>
<keyword evidence="1" id="KW-0805">Transcription regulation</keyword>
<sequence>MNVNDGRKLPATLRRKEIMSALERNGHVTIVDIAEQLRVSDMTVRRDLELLAEDNLLVRTHGGAHLPEIFQERPLERHEPSAASRASVHREEKQKIARTARRYIEPHMTIALDIGTTMQELTALIDDVSVRVVSTSLRVQQDLAERQMTIFVPPGKLGGPEPSISGAQTIAYLQNFHFDAVFLGVAGITLDGSFDYSIEDAEIKKALIQRSSRRILLADSSKFGAVSAVRVTGFDVIDVLVTDAEPPGPLKTRLEAAGTEIVVTRP</sequence>
<dbReference type="Proteomes" id="UP000199344">
    <property type="component" value="Unassembled WGS sequence"/>
</dbReference>
<proteinExistence type="predicted"/>
<dbReference type="PRINTS" id="PR00037">
    <property type="entry name" value="HTHLACR"/>
</dbReference>
<dbReference type="InterPro" id="IPR001034">
    <property type="entry name" value="DeoR_HTH"/>
</dbReference>
<dbReference type="InterPro" id="IPR037171">
    <property type="entry name" value="NagB/RpiA_transferase-like"/>
</dbReference>
<evidence type="ECO:0000313" key="5">
    <source>
        <dbReference type="EMBL" id="SDE02644.1"/>
    </source>
</evidence>
<evidence type="ECO:0000256" key="1">
    <source>
        <dbReference type="ARBA" id="ARBA00023015"/>
    </source>
</evidence>
<dbReference type="Gene3D" id="3.40.50.1360">
    <property type="match status" value="1"/>
</dbReference>
<keyword evidence="6" id="KW-1185">Reference proteome</keyword>